<dbReference type="OrthoDB" id="9770306at2"/>
<keyword evidence="1 6" id="KW-0004">4Fe-4S</keyword>
<dbReference type="GO" id="GO:0019154">
    <property type="term" value="F:glycolate dehydrogenase activity"/>
    <property type="evidence" value="ECO:0007669"/>
    <property type="project" value="UniProtKB-EC"/>
</dbReference>
<keyword evidence="4 6" id="KW-0408">Iron</keyword>
<reference evidence="9 10" key="1">
    <citation type="submission" date="2018-09" db="EMBL/GenBank/DDBJ databases">
        <title>Genomic Encyclopedia of Archaeal and Bacterial Type Strains, Phase II (KMG-II): from individual species to whole genera.</title>
        <authorList>
            <person name="Goeker M."/>
        </authorList>
    </citation>
    <scope>NUCLEOTIDE SEQUENCE [LARGE SCALE GENOMIC DNA]</scope>
    <source>
        <strain evidence="9 10">DSM 17008</strain>
    </source>
</reference>
<evidence type="ECO:0000256" key="2">
    <source>
        <dbReference type="ARBA" id="ARBA00022723"/>
    </source>
</evidence>
<dbReference type="PANTHER" id="PTHR32479:SF17">
    <property type="entry name" value="GLYCOLATE OXIDASE IRON-SULFUR SUBUNIT"/>
    <property type="match status" value="1"/>
</dbReference>
<accession>A0A419V895</accession>
<comment type="caution">
    <text evidence="9">The sequence shown here is derived from an EMBL/GenBank/DDBJ whole genome shotgun (WGS) entry which is preliminary data.</text>
</comment>
<dbReference type="PROSITE" id="PS00198">
    <property type="entry name" value="4FE4S_FER_1"/>
    <property type="match status" value="1"/>
</dbReference>
<dbReference type="AlphaFoldDB" id="A0A419V895"/>
<comment type="function">
    <text evidence="6">Component of a complex that catalyzes the oxidation of glycolate to glyoxylate.</text>
</comment>
<evidence type="ECO:0000256" key="5">
    <source>
        <dbReference type="ARBA" id="ARBA00023014"/>
    </source>
</evidence>
<keyword evidence="10" id="KW-1185">Reference proteome</keyword>
<dbReference type="PANTHER" id="PTHR32479">
    <property type="entry name" value="GLYCOLATE OXIDASE IRON-SULFUR SUBUNIT"/>
    <property type="match status" value="1"/>
</dbReference>
<evidence type="ECO:0000256" key="4">
    <source>
        <dbReference type="ARBA" id="ARBA00023004"/>
    </source>
</evidence>
<dbReference type="InterPro" id="IPR009051">
    <property type="entry name" value="Helical_ferredxn"/>
</dbReference>
<protein>
    <recommendedName>
        <fullName evidence="6">Glycolate oxidase iron-sulfur subunit</fullName>
        <ecNumber evidence="6">1.1.99.14</ecNumber>
    </recommendedName>
</protein>
<feature type="region of interest" description="Disordered" evidence="7">
    <location>
        <begin position="161"/>
        <end position="181"/>
    </location>
</feature>
<dbReference type="GO" id="GO:0046872">
    <property type="term" value="F:metal ion binding"/>
    <property type="evidence" value="ECO:0007669"/>
    <property type="project" value="UniProtKB-UniRule"/>
</dbReference>
<sequence>MSNPGTLKERMNYEKSFDCVQCGYCLPACPTYETMETEKHSPRGRIQLMKLAAEGKIGLEELEEPVGKCLGCMACMPVCPTNVQYDQMLEGAKRVIEDNKQKPKLQQAVEHSLLDTLIPSAAGMNTVGNLTWLYQKTGLQKAAQKLRLSTLAPLAMGEFEKVLPPQPSPKERSARPAFRPAHQPEKARVAFFTGCVMDSMFFAINEQSMELLAIAGASVIVPEEQTCCGALHAHSGRHDKAVELAKQNIQMLEELDVDYVVNNAGGCGAQMIRYDHLFEEGTVWHERALAFTNKVRDITQVLADLDSLRFTKPVNERITYQPSCHMTNVQRVTEAPRALMQAIPGIELQEMNDPNFCCGSAGVYNLVQHESSMNILDVKMKDAGSTSTSTIVTTNPGCLLQMKYGAEKAATGQRAVHLVELLMEAEPVPKDYKL</sequence>
<feature type="domain" description="4Fe-4S ferredoxin-type" evidence="8">
    <location>
        <begin position="58"/>
        <end position="91"/>
    </location>
</feature>
<dbReference type="Gene3D" id="1.10.1060.10">
    <property type="entry name" value="Alpha-helical ferredoxin"/>
    <property type="match status" value="1"/>
</dbReference>
<evidence type="ECO:0000256" key="7">
    <source>
        <dbReference type="SAM" id="MobiDB-lite"/>
    </source>
</evidence>
<dbReference type="Pfam" id="PF13183">
    <property type="entry name" value="Fer4_8"/>
    <property type="match status" value="1"/>
</dbReference>
<dbReference type="InterPro" id="IPR017900">
    <property type="entry name" value="4Fe4S_Fe_S_CS"/>
</dbReference>
<organism evidence="9 10">
    <name type="scientific">Sinobaca qinghaiensis</name>
    <dbReference type="NCBI Taxonomy" id="342944"/>
    <lineage>
        <taxon>Bacteria</taxon>
        <taxon>Bacillati</taxon>
        <taxon>Bacillota</taxon>
        <taxon>Bacilli</taxon>
        <taxon>Bacillales</taxon>
        <taxon>Sporolactobacillaceae</taxon>
        <taxon>Sinobaca</taxon>
    </lineage>
</organism>
<evidence type="ECO:0000256" key="1">
    <source>
        <dbReference type="ARBA" id="ARBA00022485"/>
    </source>
</evidence>
<evidence type="ECO:0000256" key="3">
    <source>
        <dbReference type="ARBA" id="ARBA00022737"/>
    </source>
</evidence>
<dbReference type="EC" id="1.1.99.14" evidence="6"/>
<dbReference type="InterPro" id="IPR004017">
    <property type="entry name" value="Cys_rich_dom"/>
</dbReference>
<proteinExistence type="predicted"/>
<dbReference type="InterPro" id="IPR012257">
    <property type="entry name" value="Glc_ox_4Fe-4S"/>
</dbReference>
<dbReference type="EMBL" id="RAPK01000006">
    <property type="protein sequence ID" value="RKD76277.1"/>
    <property type="molecule type" value="Genomic_DNA"/>
</dbReference>
<evidence type="ECO:0000256" key="6">
    <source>
        <dbReference type="PIRNR" id="PIRNR000139"/>
    </source>
</evidence>
<dbReference type="InterPro" id="IPR017896">
    <property type="entry name" value="4Fe4S_Fe-S-bd"/>
</dbReference>
<dbReference type="PROSITE" id="PS51379">
    <property type="entry name" value="4FE4S_FER_2"/>
    <property type="match status" value="2"/>
</dbReference>
<keyword evidence="6" id="KW-0249">Electron transport</keyword>
<evidence type="ECO:0000259" key="8">
    <source>
        <dbReference type="PROSITE" id="PS51379"/>
    </source>
</evidence>
<dbReference type="Pfam" id="PF02754">
    <property type="entry name" value="CCG"/>
    <property type="match status" value="2"/>
</dbReference>
<feature type="domain" description="4Fe-4S ferredoxin-type" evidence="8">
    <location>
        <begin position="9"/>
        <end position="40"/>
    </location>
</feature>
<dbReference type="RefSeq" id="WP_120191689.1">
    <property type="nucleotide sequence ID" value="NZ_RAPK01000006.1"/>
</dbReference>
<gene>
    <name evidence="9" type="ORF">ATL39_0492</name>
</gene>
<dbReference type="PIRSF" id="PIRSF000139">
    <property type="entry name" value="Glc_ox_4Fe-4S"/>
    <property type="match status" value="1"/>
</dbReference>
<dbReference type="GO" id="GO:0051539">
    <property type="term" value="F:4 iron, 4 sulfur cluster binding"/>
    <property type="evidence" value="ECO:0007669"/>
    <property type="project" value="UniProtKB-UniRule"/>
</dbReference>
<keyword evidence="6" id="KW-0813">Transport</keyword>
<dbReference type="SUPFAM" id="SSF54862">
    <property type="entry name" value="4Fe-4S ferredoxins"/>
    <property type="match status" value="1"/>
</dbReference>
<keyword evidence="2 6" id="KW-0479">Metal-binding</keyword>
<comment type="catalytic activity">
    <reaction evidence="6">
        <text>glycolate + A = glyoxylate + AH2</text>
        <dbReference type="Rhea" id="RHEA:21264"/>
        <dbReference type="ChEBI" id="CHEBI:13193"/>
        <dbReference type="ChEBI" id="CHEBI:17499"/>
        <dbReference type="ChEBI" id="CHEBI:29805"/>
        <dbReference type="ChEBI" id="CHEBI:36655"/>
        <dbReference type="EC" id="1.1.99.14"/>
    </reaction>
</comment>
<comment type="cofactor">
    <cofactor evidence="6">
        <name>[4Fe-4S] cluster</name>
        <dbReference type="ChEBI" id="CHEBI:49883"/>
    </cofactor>
    <text evidence="6">Binds 2 [4Fe-4S] clusters.</text>
</comment>
<evidence type="ECO:0000313" key="9">
    <source>
        <dbReference type="EMBL" id="RKD76277.1"/>
    </source>
</evidence>
<comment type="catalytic activity">
    <reaction evidence="6">
        <text>(R)-lactate + A = pyruvate + AH2</text>
        <dbReference type="Rhea" id="RHEA:15089"/>
        <dbReference type="ChEBI" id="CHEBI:13193"/>
        <dbReference type="ChEBI" id="CHEBI:15361"/>
        <dbReference type="ChEBI" id="CHEBI:16004"/>
        <dbReference type="ChEBI" id="CHEBI:17499"/>
    </reaction>
</comment>
<name>A0A419V895_9BACL</name>
<keyword evidence="3" id="KW-0677">Repeat</keyword>
<dbReference type="Proteomes" id="UP000285120">
    <property type="component" value="Unassembled WGS sequence"/>
</dbReference>
<evidence type="ECO:0000313" key="10">
    <source>
        <dbReference type="Proteomes" id="UP000285120"/>
    </source>
</evidence>
<keyword evidence="5 6" id="KW-0411">Iron-sulfur</keyword>